<sequence>MDNLNKIWSWNATVPTSNDSTIHEIFAQTADARPNEPAVSAHDGDWTYQELNDKSTRLAQYLVTNGIGNGHIIPICFEKSKHTAVAVLAVMKSGAASVLLDPSQPKERLLSITSQILAPTIVCSRLQQQLAAQIVSQETIITTLDDDTITALCATPNETQLPTVSGSDRLYIIFTSGTTGTPKGAVISHSNYASAIIHQREAHGFTQHSRVYDFSSYAFDVSWSNMIHTLTIGACLLIPSESERKNDLAGSIVRLRATHVDITPSIARVLPDSVLKQIDVLVLGGEKLTAEHGRHWSKLVKQLKNPYGPSECTPTATITTIDPDADYRGSIGRGLGLNTWIVDSDDPNTLVPIGEIGELLLEGPLVGHGYLDESKNIDAFTVDPDFLVNGAPSGNYPGRRGRLYKTGDLVRYDKETGEVIFIGRKDTQVKINGQRVELGDVEHHVRQALPTSAIEDVVVEMIQPGNSETRLLVAFFAMKENTQKATNPLDLDKTLATVTEGLEDRLSVFLPAYMIPAVFIPLAEFPLSQTGKTDRKQLRSIAQAMDLAAMVRVGRPCSPSRAPSTVEQTALRQLWSSVLGLEESSLSIDDSFVKLGGDSIAAMKLVAAAREIGFNLTVSDIFLSPVLEQMADVLRGTLPLPSEVSYKPLCLLKNDGEEASVLKEAANICGIAPSDIEDILPCTSLQEGLMSLSMKRDGDYIVSYRLKLQISVDLPRLRRAWATVVSNNPILRTRIINLSSHGLVQVVLRHADEVSCQDMPDLEDLSQEQPRFGIATSLANFVLATCRSDGNGVYFLWQLHHAIYDGWSVKLMIEQLEKVYATESGEGASVSSFHPFIQYIKSVSKDDSGPFWTLQAAEIETQTFPSLPSPTYEPATDSAYTFTIDKLKWPVAGGTAPSALRASLALLMSLYTDASDAVFGAVTSGRQAPLPQIESLVAPTIATVPVRVNIDMSQDIETFLATVQKQSLQMIAFEQTGLHNIRNISSEATQLCNFQTLLVVQPAEDLPESHSMVFVDAAADLHAGDMSGAAALGTYALTIECLLKDHAVSVRIAFDSHVISKQEITRFAGQYEHIVRQLCEPDNMNRQLAEVQVVSQDDLQSIWSWNHTVPEAYNVCVHHLIEETADRQPDAPAVCAWDGDFTYAELNTLATRLAFQLTSLHVAGTITPILFEKSKWTAVAMLAVIKAGAAFVALDASQPEERLRTIVDQVNAKAIVSSMSNSVLAQRLTSAKNIILDSQAVSTLQNCTGQLPTVDPSTPLYLIFTSGSTGTPKGVVISHTNFSSAILHQQSAHGFEPKSRVYDFASYAFDVSVSNFFHALTIGACLCVPSEEDRRDDLAGSLTRFRVTHADLTPSTAAVLPEETLKSLTTLVLGGEKLSPENARRWSNLVTVKNPYGPSECTPTATLQHVTPTDSFTASIGKGLGLNTWVVDSATGQHLVPIGAVGELLLEGPLVGLGYLGDETKTRAAFVENLTFLTQGGPGKPGRLGRLYKTGDLVRYNADGSLSFIGRKDAQVKINGQRVELSDIETHIAHHANTRQASCVYPKGGLSANKVVGFFSLHGLHDLSSENGVELLSAAHNAMAMLHIDELELQLRDSLPAYMIPSLWVPLKSLPLSTSGKLDSKRLCQWIEQADEATISLLANFVGTNDLSREPATEMEQLLRSACSIILNTPLDAVNLNKSFIANGGDSISAMRLSAHCRAASAIFSVAQLLKSKSLAAFAAEGMKMATVTPTLFVEEDNKLFNLSPIQQWFIEQAPYASDTTHAAWCNQGFYLRLSKQISSEEMARALDSLVQHHSMLRSRLQRVDGKWMQLVLPSSVKNNFLYSQHHQPNLDAISGLAIRRHQELNPERGPVFSADLCTIDDDTVNQYLILVAHHLVVDLVSWRIILEDLEALLSHQKLLPSMPFQTWTQLQETQAASFSPETVLSTTNTGNNIDFWQLPYDRANTVEEHDTRTISVSRDTTSYILTEANDALNTEPVEILMAGVWHAFFTIFTERGELTMFSEGHGREPWSVNIDISRTVGWFTSISPINTPQSIASTKLGLVRYIKDARRRLQANGWAYFASRYLTERGRDTFKNHGSTMEMTFNYHGKFQQLEKADAFFSNVALQGVQEQGPQLPASSLFGIEVSMEDGMAVFSVSANRYMAYQDKIKAWIDTIPMSLNEICKDLQTYNGPSQTLCDYPLLGLDHQSLDTLQSTVFPAVELANDSRIQNILPCTPTVDGILISQVKDPKSYKTMQRFRLTSDSTKPINLESLAGAWQKVVSRQPALRTAFIPSVDSNSAFYQVVLENHVGNVMILEDGASDEVSAAIRLDQVESLEYLENCPPHRVVLYRISSQVVVCQMEMSHAITDGASTQILQRDWVGAYDDNLNTTNLATTAEAFVQNLALTSKASKDAYWRKKLTGADSCTFPPISHDVESPQSIASVCEINGNLLQAVEAHCAKLSITVASFLQTAWALGLAAYTATNSVLFGYLASGRDFPISGMDEIVGAYTNMLVCRVEIDRQASSDSLLRAVHDQNMEDLDYQHSSLATIQHELTSSDQALFNSIVSYQQQNNNTSGNSSSFLTITALDGEDPTEYDIVANISHEEGRIEILLDHKSSYLSKSQASRFLALLLKICSGLSNECAAVQDFELVSDEDVARIWQWNKTLPVTSNQCVHDLIKETTRLQPEATAIEAWDGSFSYAQLDELTTQLAQELVKLGVMNGHVVPLCVEKSRWTAVLMLGVMKAGGASVVLDSSQPEDRLRSIINQTNSTVIPCSRKSHSLASSLARPGTSSLAVDEEFFASLVESTSSLPKVSPEDNLYVVFTSGSTGVPKGVVVTHANIASAILHQRSGLQFDNESRIFDFSPYMFDVAWCNLLQGLSAGSCICIPADEDRKSDFTSAITRFSANSLILTPSALRGHNLASLDSLKSLHFIGEPLRAETFASIHPSVNVNNLYGPTECTTFSTMLQVSGRDKKHISIGFGSGLNTWVVDSTTGDTLVPIGVTGELLLERPLVSAGYLGDKAKTSLAFVNNPRFLGNFGRTGRLYKTGDLVRYNGDGTLEFMGRKDAQVKINGIRVELGDIESGVKSCLVQEFEHVEVVADVVTLQGTSHAMLIAFVCFGKHLTQDMDTNALEHFTHEATKDLRNVLAAKVAAHMIPSAYIALLDVPCTASGKTDRRLLREKAKSLSWEKLLSRGAAERRVPRTPMEYQLQALWSAVLDVEASLIGVDDNFLHIGGDSVGAMRLVGAAREVGATISVADILRHPKLSDMALLMGSQSSEGKTDIEPFSLMQPFATSLDQMIHEASMLCNIPSSDIEDMYPCTPLQEGLLALTAQRSGDYIIRCALELNDECDLSRFRAAWGSVLNTTPALRTRIVDITGKGLTQVSLKYQPSWVIGTPIDSLDEYTESDAKEEFALGSPLARHALLTTGGKSYFMLTLHHAIYDGWSLNLVFDRLEKAYEGQILVDGDDFRSFVKHVESIDKSGCEKFWAMQLSNSEAQAFPTLPSSSYQPKSDQKIVHNIQSMNWEQSDVTPSSKIRAALAILASTYMSSPDVIYGATTTGRQVAVPGIESIIGPTIATVPVHISVPPSSTVSQFLASIQEQAIEMINYEQMGLQNIKRIHSTAERLCNFQTLLIVQPADESAEWRSNIINRDVYESGSSGDNTPQESDTYALTLECLLHGNGIKIKMSFDSSVIDELQSWRFLWQLEHVIRQLSHPDPEQLVSDISCVSEQDVKDIWKWNESVPSTVEKCVHELIAETCRRQPASQAVCAWDGDWSYAQLDEYSTVLAHQLLYHGIRPGDIIPLLFEKSKWMPIAMLAVMKTGAASVAVDTSQPTDRLRSIIDQVKAPVVLCSTSKQDLAISLSSADTVVLGESSVLSGSTMETAVCLPTVSPGSLLYLVFTSGSTGTPKGVMVTHSNFSSAIRHQKAAQGILPTSRVFDFASYAFDVAWANPILAFEVGATLCIPSDSDRKDDLNGAISRLKPTHADLTPSAALVLSDESLSILHSLTLGGERLAPSSAEHWATFPNLTVKNSYGPSECTPTSTFTEAITAGNAQNNSIGQAYGLNTWVADAATGQRLVPIGGVGELLLEGPLLGNGYLGDREKTDAAFISNPKFLYVRPQGQSRGGRFYRTGDIVKYNSDGTVAFVGRKDAQVKINGQRVELSEIESHIGRFEATHQCVIVFPTKGPCAKRLVCIVQFKNITVDEVSSIGGVQLVPSEHDETVGLYLAMLQEQLQVGLPRYMIPSIWIAAARLPMTASGKQDRRSVNNWVSEMSPEVFAQIDRSETVAAAREPATEMEYIIRDACCSILNIEQHRLNLDRSFIANGGDSISAMRLASQLRVSGISFSVSDLLQSKTLEEFALSTKKDSYAAKSYEESFDTLFPLSPIQQWYFDQNPPFRTDSTEGFYNQGFYVKLSQDVPADEIIGAIAKLVDCHSMLRARFQQQDGIWKQRILPPSMDSYHVELASYDSLDAIKALAQERHRSIDIEKGPVFSADICDLHGDQYLILVAHHLVIDLVSWRIVLDDLKMLLESVEVEKPMPFHAWNNLQNEKAKTLLPGSTLSTPGVSDNLEFWYNDCAPVTPIPNNVSDHDIMHINVDQETTSLLLGSANVAFNTEPVEILLASVWHAFLAAFQDRESLTIFNEGHGRESWSTEIDLSRTIGWFTTLSPLHVVRSNSIGALVRTVKDSRRRLPYNGWAYFASRYLNNLGQIEFESHNKDMELVFNYHGQFQLLESKKALFEDVNLEGVSEQGYNFPASSFFNIEVAIDHGQTCFDFSFNRHLAHQDRIKQWGRGIGTALQEICRDLVRSKPSRTLCDFELLSLDYSALDTLVNDVLPEIESINQCSVQDVFPCSPTVDGMLLSQLKQSDAYKTRQIYEISSPEDDSVNLQSALAAWQQVIHHQPALRTVFISGQDGSSAFNQVVLSQHTGDAILLFAEDSSEALQKIQNIPAVNYDLLKPPHRAIFCKTPDKIFWQLEMSHAITDGTSAAILEQNFIDSYHGRDPTTDMSPTMREYARVLSLTDELAKAAFWKKKLSSMVPCHFPRLSGASHNAIGRSSELTISLEGSQLTRIMQFCTTRMVTPASLLKSAWAFTLSSYTGRASVCFGYLASGRDLDVPHLQESVGAYTNLMICRADISDDFSGEAFVQRLHDQLMEDLSYQHCSLAKIQHDLGIGSAQQLFNSIVSYQRIAEPSGNHDSGSIQLSSIDGDDPTEYEIGLGINHGSTTIELDLSYSPMYLTKSQAARVLSHMTSTVEAIIGGNRPQSLSSEDLHDIWSWNATVPAAHDVCVHDLISETAARRPDHPAICAWDGDFTYRELEALATRLAHHLVDLGLSSDAIVPHCVEKSKWASIATLAVMKAGGASVTLDVNQPFERLESIVGQVTSPIIIASPGQVQLASRLHSGKMVVIGDDLFHSIAPTGRRPLPKVSPSCRLYINFTSGSTGVPKGVAITHSNYSSAIKYQQEAHFFKPTSRVFDFAYQSFDVSWSNFCHTFTIGACLCVPSEDERRNDAAGAIRRMRVTHADMTPSAISTLPLETLSQLDTIVLGGEKLSPENARAWSAVTRVLNPYGPCECTPTSTITEVNASQAATGNITIGRGLGLNTWIVDVLKGDTLVPIGVVGELVLEGPLVGGYLGGDTKSGAFITGASYLAQGTTGHPGRSSRMYRTGDLVRYNVDGTLTFVGRKDGQVKINGQRVELGDIESHIERCLADSTATQIVAEIITPGAIGKPILVAFMLAVGEQFRNMEKDEFQAYVKEATSGIDERLASQLPPYMRPVAYIPMLTVPMTATGKTDRRQLRALGANLTRQDLAATVGSELEYREPAGSMEIGLQKLWATILDIEPNVISANDNFLKLGGDSISAMRLVTAARENGFLISVPSILTSKNLAEQALSLRMMSQVDTPDDAVYEPFSLLPIMTSAQKDALYAQLYELGISSKTVEDIMPVTDHQSRCIALTHSAARNLLLYQTMDSNGSPNIAKLRATCAALVQRFDLLRTVFVPHNDNFLQVVLREIDVYVPVFTIRNCMTFDEQTEQIRLHDLTMQIPFGRPLTRISILNNVPQQKYRIVVRMSHAQHDGMSLMKMWDAFESMYNQSLDRVEPIVPHPEDIQKASFSNYMFALSRMDKEAAVKYWRQLLEGSTMTTVTQPTSYKLTYDEGPSVAVEIARSIMEGSEFTFSTLLKSAWAYTLAHATAEDDVVFGGLTHGRGLLGVDDVFGACVNIIPTRVKFRQNWTARDLVSHINNQQIASMRHENLGTRDIVRACTDWASWTFAGTVVYHHNFEDTASTEPERGMHAEESINLDAGDLDMVDIHITSKAHKDCYKIELSFAPGLFSESEAQKLSHQLRSTILLFHNDLEAPLSMPNEVKPAAALHLPTEERSEIALASDAPGTGLGGSQGAKEVLHKAWSSTLNKPLESWTPESLNFFENGGDLVAASVLAAHMELKGYSLSTEDIVRYPEWNNQLMLIERS</sequence>
<accession>A0ACC1NZC6</accession>
<name>A0ACC1NZC6_9HYPO</name>
<protein>
    <submittedName>
        <fullName evidence="1">Uncharacterized protein</fullName>
    </submittedName>
</protein>
<organism evidence="1 2">
    <name type="scientific">Zarea fungicola</name>
    <dbReference type="NCBI Taxonomy" id="93591"/>
    <lineage>
        <taxon>Eukaryota</taxon>
        <taxon>Fungi</taxon>
        <taxon>Dikarya</taxon>
        <taxon>Ascomycota</taxon>
        <taxon>Pezizomycotina</taxon>
        <taxon>Sordariomycetes</taxon>
        <taxon>Hypocreomycetidae</taxon>
        <taxon>Hypocreales</taxon>
        <taxon>Cordycipitaceae</taxon>
        <taxon>Zarea</taxon>
    </lineage>
</organism>
<keyword evidence="2" id="KW-1185">Reference proteome</keyword>
<dbReference type="EMBL" id="JANJQO010000002">
    <property type="protein sequence ID" value="KAJ2984295.1"/>
    <property type="molecule type" value="Genomic_DNA"/>
</dbReference>
<evidence type="ECO:0000313" key="2">
    <source>
        <dbReference type="Proteomes" id="UP001143910"/>
    </source>
</evidence>
<dbReference type="Proteomes" id="UP001143910">
    <property type="component" value="Unassembled WGS sequence"/>
</dbReference>
<evidence type="ECO:0000313" key="1">
    <source>
        <dbReference type="EMBL" id="KAJ2984295.1"/>
    </source>
</evidence>
<gene>
    <name evidence="1" type="ORF">NQ176_g75</name>
</gene>
<reference evidence="1" key="1">
    <citation type="submission" date="2022-08" db="EMBL/GenBank/DDBJ databases">
        <title>Genome Sequence of Lecanicillium fungicola.</title>
        <authorList>
            <person name="Buettner E."/>
        </authorList>
    </citation>
    <scope>NUCLEOTIDE SEQUENCE</scope>
    <source>
        <strain evidence="1">Babe33</strain>
    </source>
</reference>
<proteinExistence type="predicted"/>
<comment type="caution">
    <text evidence="1">The sequence shown here is derived from an EMBL/GenBank/DDBJ whole genome shotgun (WGS) entry which is preliminary data.</text>
</comment>